<protein>
    <recommendedName>
        <fullName evidence="2">cutinase</fullName>
        <ecNumber evidence="2">3.1.1.74</ecNumber>
    </recommendedName>
</protein>
<dbReference type="Proteomes" id="UP000001861">
    <property type="component" value="Unassembled WGS sequence"/>
</dbReference>
<feature type="active site" description="Proton donor/acceptor" evidence="7">
    <location>
        <position position="181"/>
    </location>
</feature>
<dbReference type="SMART" id="SM01110">
    <property type="entry name" value="Cutinase"/>
    <property type="match status" value="1"/>
</dbReference>
<dbReference type="Pfam" id="PF01083">
    <property type="entry name" value="Cutinase"/>
    <property type="match status" value="1"/>
</dbReference>
<feature type="signal peptide" evidence="9">
    <location>
        <begin position="1"/>
        <end position="18"/>
    </location>
</feature>
<reference evidence="10 11" key="1">
    <citation type="journal article" date="2010" name="Proc. Natl. Acad. Sci. U.S.A.">
        <title>Insights into evolution of multicellular fungi from the assembled chromosomes of the mushroom Coprinopsis cinerea (Coprinus cinereus).</title>
        <authorList>
            <person name="Stajich J.E."/>
            <person name="Wilke S.K."/>
            <person name="Ahren D."/>
            <person name="Au C.H."/>
            <person name="Birren B.W."/>
            <person name="Borodovsky M."/>
            <person name="Burns C."/>
            <person name="Canback B."/>
            <person name="Casselton L.A."/>
            <person name="Cheng C.K."/>
            <person name="Deng J."/>
            <person name="Dietrich F.S."/>
            <person name="Fargo D.C."/>
            <person name="Farman M.L."/>
            <person name="Gathman A.C."/>
            <person name="Goldberg J."/>
            <person name="Guigo R."/>
            <person name="Hoegger P.J."/>
            <person name="Hooker J.B."/>
            <person name="Huggins A."/>
            <person name="James T.Y."/>
            <person name="Kamada T."/>
            <person name="Kilaru S."/>
            <person name="Kodira C."/>
            <person name="Kues U."/>
            <person name="Kupfer D."/>
            <person name="Kwan H.S."/>
            <person name="Lomsadze A."/>
            <person name="Li W."/>
            <person name="Lilly W.W."/>
            <person name="Ma L.J."/>
            <person name="Mackey A.J."/>
            <person name="Manning G."/>
            <person name="Martin F."/>
            <person name="Muraguchi H."/>
            <person name="Natvig D.O."/>
            <person name="Palmerini H."/>
            <person name="Ramesh M.A."/>
            <person name="Rehmeyer C.J."/>
            <person name="Roe B.A."/>
            <person name="Shenoy N."/>
            <person name="Stanke M."/>
            <person name="Ter-Hovhannisyan V."/>
            <person name="Tunlid A."/>
            <person name="Velagapudi R."/>
            <person name="Vision T.J."/>
            <person name="Zeng Q."/>
            <person name="Zolan M.E."/>
            <person name="Pukkila P.J."/>
        </authorList>
    </citation>
    <scope>NUCLEOTIDE SEQUENCE [LARGE SCALE GENOMIC DNA]</scope>
    <source>
        <strain evidence="11">Okayama-7 / 130 / ATCC MYA-4618 / FGSC 9003</strain>
    </source>
</reference>
<evidence type="ECO:0000256" key="6">
    <source>
        <dbReference type="ARBA" id="ARBA00034045"/>
    </source>
</evidence>
<evidence type="ECO:0000313" key="11">
    <source>
        <dbReference type="Proteomes" id="UP000001861"/>
    </source>
</evidence>
<evidence type="ECO:0000256" key="9">
    <source>
        <dbReference type="SAM" id="SignalP"/>
    </source>
</evidence>
<name>A8P9G2_COPC7</name>
<feature type="disulfide bond" evidence="8">
    <location>
        <begin position="31"/>
        <end position="105"/>
    </location>
</feature>
<organism evidence="10 11">
    <name type="scientific">Coprinopsis cinerea (strain Okayama-7 / 130 / ATCC MYA-4618 / FGSC 9003)</name>
    <name type="common">Inky cap fungus</name>
    <name type="synonym">Hormographiella aspergillata</name>
    <dbReference type="NCBI Taxonomy" id="240176"/>
    <lineage>
        <taxon>Eukaryota</taxon>
        <taxon>Fungi</taxon>
        <taxon>Dikarya</taxon>
        <taxon>Basidiomycota</taxon>
        <taxon>Agaricomycotina</taxon>
        <taxon>Agaricomycetes</taxon>
        <taxon>Agaricomycetidae</taxon>
        <taxon>Agaricales</taxon>
        <taxon>Agaricineae</taxon>
        <taxon>Psathyrellaceae</taxon>
        <taxon>Coprinopsis</taxon>
    </lineage>
</organism>
<dbReference type="InParanoid" id="A8P9G2"/>
<dbReference type="PANTHER" id="PTHR48250">
    <property type="entry name" value="CUTINASE 2-RELATED"/>
    <property type="match status" value="1"/>
</dbReference>
<dbReference type="GO" id="GO:0016052">
    <property type="term" value="P:carbohydrate catabolic process"/>
    <property type="evidence" value="ECO:0007669"/>
    <property type="project" value="TreeGrafter"/>
</dbReference>
<proteinExistence type="inferred from homology"/>
<feature type="active site" evidence="7">
    <location>
        <position position="168"/>
    </location>
</feature>
<dbReference type="EMBL" id="AACS02000011">
    <property type="protein sequence ID" value="EAU82066.1"/>
    <property type="molecule type" value="Genomic_DNA"/>
</dbReference>
<keyword evidence="5 8" id="KW-1015">Disulfide bond</keyword>
<dbReference type="OMA" id="YHNSANA"/>
<dbReference type="InterPro" id="IPR029058">
    <property type="entry name" value="AB_hydrolase_fold"/>
</dbReference>
<feature type="disulfide bond" evidence="8">
    <location>
        <begin position="164"/>
        <end position="171"/>
    </location>
</feature>
<sequence length="199" mass="20805">MKFTTLATLALGAVSALAAPVTELESRQLFCRDVYVFFARGTGEVGTLGTVVGPGLSAAVKLAVRDSVEFEGIDYPALVSGYLAGGDRGGARTMANKVSQTASRCPNAKIFISGYSQGAQVTHLAARQLSAADQARVTGVVTFGDPYRDDALPGGLQSRRKTYCNVGDLICAGLPTLLAPHFTYGSDTPDAARWIAARV</sequence>
<evidence type="ECO:0000256" key="8">
    <source>
        <dbReference type="PIRSR" id="PIRSR611150-2"/>
    </source>
</evidence>
<evidence type="ECO:0000256" key="4">
    <source>
        <dbReference type="ARBA" id="ARBA00022801"/>
    </source>
</evidence>
<dbReference type="KEGG" id="cci:CC1G_09668"/>
<evidence type="ECO:0000256" key="7">
    <source>
        <dbReference type="PIRSR" id="PIRSR611150-1"/>
    </source>
</evidence>
<dbReference type="OrthoDB" id="3225429at2759"/>
<feature type="active site" description="Nucleophile" evidence="7">
    <location>
        <position position="116"/>
    </location>
</feature>
<dbReference type="VEuPathDB" id="FungiDB:CC1G_09668"/>
<dbReference type="RefSeq" id="XP_001839765.1">
    <property type="nucleotide sequence ID" value="XM_001839713.1"/>
</dbReference>
<evidence type="ECO:0000256" key="1">
    <source>
        <dbReference type="ARBA" id="ARBA00007534"/>
    </source>
</evidence>
<dbReference type="PANTHER" id="PTHR48250:SF2">
    <property type="entry name" value="CUTINASE"/>
    <property type="match status" value="1"/>
</dbReference>
<dbReference type="PRINTS" id="PR00129">
    <property type="entry name" value="CUTINASE"/>
</dbReference>
<dbReference type="GeneID" id="6016384"/>
<dbReference type="ESTHER" id="copci-b9u443">
    <property type="family name" value="Cutinase"/>
</dbReference>
<dbReference type="Gene3D" id="3.40.50.1820">
    <property type="entry name" value="alpha/beta hydrolase"/>
    <property type="match status" value="1"/>
</dbReference>
<dbReference type="EC" id="3.1.1.74" evidence="2"/>
<dbReference type="GO" id="GO:0050525">
    <property type="term" value="F:cutinase activity"/>
    <property type="evidence" value="ECO:0007669"/>
    <property type="project" value="UniProtKB-EC"/>
</dbReference>
<evidence type="ECO:0000256" key="2">
    <source>
        <dbReference type="ARBA" id="ARBA00013095"/>
    </source>
</evidence>
<dbReference type="eggNOG" id="ENOG502S3AW">
    <property type="taxonomic scope" value="Eukaryota"/>
</dbReference>
<comment type="similarity">
    <text evidence="1">Belongs to the cutinase family.</text>
</comment>
<gene>
    <name evidence="10" type="ORF">CC1G_09668</name>
</gene>
<evidence type="ECO:0000256" key="3">
    <source>
        <dbReference type="ARBA" id="ARBA00022729"/>
    </source>
</evidence>
<dbReference type="SUPFAM" id="SSF53474">
    <property type="entry name" value="alpha/beta-Hydrolases"/>
    <property type="match status" value="1"/>
</dbReference>
<evidence type="ECO:0000256" key="5">
    <source>
        <dbReference type="ARBA" id="ARBA00023157"/>
    </source>
</evidence>
<dbReference type="AlphaFoldDB" id="A8P9G2"/>
<accession>A8P9G2</accession>
<feature type="chain" id="PRO_5002725103" description="cutinase" evidence="9">
    <location>
        <begin position="19"/>
        <end position="199"/>
    </location>
</feature>
<dbReference type="GO" id="GO:0005576">
    <property type="term" value="C:extracellular region"/>
    <property type="evidence" value="ECO:0007669"/>
    <property type="project" value="InterPro"/>
</dbReference>
<dbReference type="SMR" id="A8P9G2"/>
<dbReference type="InterPro" id="IPR000675">
    <property type="entry name" value="Cutinase/axe"/>
</dbReference>
<comment type="catalytic activity">
    <reaction evidence="6">
        <text>cutin + H2O = cutin monomers.</text>
        <dbReference type="EC" id="3.1.1.74"/>
    </reaction>
</comment>
<keyword evidence="3 9" id="KW-0732">Signal</keyword>
<keyword evidence="11" id="KW-1185">Reference proteome</keyword>
<comment type="caution">
    <text evidence="10">The sequence shown here is derived from an EMBL/GenBank/DDBJ whole genome shotgun (WGS) entry which is preliminary data.</text>
</comment>
<dbReference type="InterPro" id="IPR011150">
    <property type="entry name" value="Cutinase_monf"/>
</dbReference>
<keyword evidence="4" id="KW-0378">Hydrolase</keyword>
<evidence type="ECO:0000313" key="10">
    <source>
        <dbReference type="EMBL" id="EAU82066.1"/>
    </source>
</evidence>